<dbReference type="Pfam" id="PF06902">
    <property type="entry name" value="Fer4_19"/>
    <property type="match status" value="1"/>
</dbReference>
<dbReference type="PANTHER" id="PTHR46491:SF3">
    <property type="entry name" value="CDGSH IRON-SULFUR DOMAIN-CONTAINING PROTEIN 3, MITOCHONDRIAL"/>
    <property type="match status" value="1"/>
</dbReference>
<keyword evidence="7" id="KW-1185">Reference proteome</keyword>
<accession>A0A1C2DDE4</accession>
<keyword evidence="4" id="KW-0411">Iron-sulfur</keyword>
<dbReference type="InterPro" id="IPR052950">
    <property type="entry name" value="CISD"/>
</dbReference>
<dbReference type="InterPro" id="IPR018967">
    <property type="entry name" value="FeS-contain_CDGSH-typ"/>
</dbReference>
<gene>
    <name evidence="6" type="ORF">QV13_24690</name>
</gene>
<dbReference type="Pfam" id="PF09360">
    <property type="entry name" value="zf-CDGSH"/>
    <property type="match status" value="2"/>
</dbReference>
<evidence type="ECO:0000256" key="4">
    <source>
        <dbReference type="ARBA" id="ARBA00023014"/>
    </source>
</evidence>
<dbReference type="RefSeq" id="WP_024924198.1">
    <property type="nucleotide sequence ID" value="NZ_MDEO01000036.1"/>
</dbReference>
<keyword evidence="1" id="KW-0001">2Fe-2S</keyword>
<keyword evidence="2" id="KW-0479">Metal-binding</keyword>
<evidence type="ECO:0000256" key="1">
    <source>
        <dbReference type="ARBA" id="ARBA00022714"/>
    </source>
</evidence>
<evidence type="ECO:0000313" key="7">
    <source>
        <dbReference type="Proteomes" id="UP000094412"/>
    </source>
</evidence>
<name>A0A1C2DDE4_9HYPH</name>
<dbReference type="Proteomes" id="UP000094412">
    <property type="component" value="Unassembled WGS sequence"/>
</dbReference>
<feature type="domain" description="Iron-binding zinc finger CDGSH type" evidence="5">
    <location>
        <begin position="169"/>
        <end position="208"/>
    </location>
</feature>
<dbReference type="GO" id="GO:0046872">
    <property type="term" value="F:metal ion binding"/>
    <property type="evidence" value="ECO:0007669"/>
    <property type="project" value="UniProtKB-KW"/>
</dbReference>
<proteinExistence type="predicted"/>
<dbReference type="GO" id="GO:0005737">
    <property type="term" value="C:cytoplasm"/>
    <property type="evidence" value="ECO:0007669"/>
    <property type="project" value="UniProtKB-ARBA"/>
</dbReference>
<keyword evidence="3" id="KW-0408">Iron</keyword>
<evidence type="ECO:0000256" key="3">
    <source>
        <dbReference type="ARBA" id="ARBA00023004"/>
    </source>
</evidence>
<dbReference type="GO" id="GO:0051537">
    <property type="term" value="F:2 iron, 2 sulfur cluster binding"/>
    <property type="evidence" value="ECO:0007669"/>
    <property type="project" value="UniProtKB-KW"/>
</dbReference>
<dbReference type="SMART" id="SM00704">
    <property type="entry name" value="ZnF_CDGSH"/>
    <property type="match status" value="2"/>
</dbReference>
<dbReference type="PANTHER" id="PTHR46491">
    <property type="entry name" value="CDGSH IRON SULFUR DOMAIN PROTEIN HOMOLOG"/>
    <property type="match status" value="1"/>
</dbReference>
<dbReference type="STRING" id="1566387.QV13_24690"/>
<dbReference type="InterPro" id="IPR010693">
    <property type="entry name" value="Divergent_4Fe-4S_mono-cluster"/>
</dbReference>
<organism evidence="6 7">
    <name type="scientific">Mesorhizobium hungaricum</name>
    <dbReference type="NCBI Taxonomy" id="1566387"/>
    <lineage>
        <taxon>Bacteria</taxon>
        <taxon>Pseudomonadati</taxon>
        <taxon>Pseudomonadota</taxon>
        <taxon>Alphaproteobacteria</taxon>
        <taxon>Hyphomicrobiales</taxon>
        <taxon>Phyllobacteriaceae</taxon>
        <taxon>Mesorhizobium</taxon>
    </lineage>
</organism>
<reference evidence="6 7" key="1">
    <citation type="submission" date="2016-08" db="EMBL/GenBank/DDBJ databases">
        <title>Whole genome sequence of Mesorhizobium sp. strain UASWS1009 isolated from industrial sewage.</title>
        <authorList>
            <person name="Crovadore J."/>
            <person name="Calmin G."/>
            <person name="Chablais R."/>
            <person name="Cochard B."/>
            <person name="Lefort F."/>
        </authorList>
    </citation>
    <scope>NUCLEOTIDE SEQUENCE [LARGE SCALE GENOMIC DNA]</scope>
    <source>
        <strain evidence="6 7">UASWS1009</strain>
    </source>
</reference>
<evidence type="ECO:0000259" key="5">
    <source>
        <dbReference type="SMART" id="SM00704"/>
    </source>
</evidence>
<dbReference type="Gene3D" id="3.40.5.90">
    <property type="entry name" value="CDGSH iron-sulfur domain, mitoNEET-type"/>
    <property type="match status" value="2"/>
</dbReference>
<dbReference type="InterPro" id="IPR042216">
    <property type="entry name" value="MitoNEET_CISD"/>
</dbReference>
<sequence>MVRKFVEGENIDIGFDSKLCIHSRNCVLGHPEVFVPNAPGQWIHPEAGSVEAVVGVAHSCPSGAITYRRKDGGPDEPAPVVNLVRVRENGPLAFNAEMDINGELMLRATLCRCGASENKPFCDGSHTKAGFAATGEPASKDSVALEARNGPIKVTPQPNGSLKVEGNLEIVSGTGRTVDRVTKVFLCRCGHSRNKPFCDGSHKTAGFVG</sequence>
<feature type="domain" description="Iron-binding zinc finger CDGSH type" evidence="5">
    <location>
        <begin position="89"/>
        <end position="132"/>
    </location>
</feature>
<dbReference type="AlphaFoldDB" id="A0A1C2DDE4"/>
<comment type="caution">
    <text evidence="6">The sequence shown here is derived from an EMBL/GenBank/DDBJ whole genome shotgun (WGS) entry which is preliminary data.</text>
</comment>
<dbReference type="EMBL" id="MDEO01000036">
    <property type="protein sequence ID" value="OCX12788.1"/>
    <property type="molecule type" value="Genomic_DNA"/>
</dbReference>
<protein>
    <submittedName>
        <fullName evidence="6">Iron-binding protein</fullName>
    </submittedName>
</protein>
<evidence type="ECO:0000313" key="6">
    <source>
        <dbReference type="EMBL" id="OCX12788.1"/>
    </source>
</evidence>
<evidence type="ECO:0000256" key="2">
    <source>
        <dbReference type="ARBA" id="ARBA00022723"/>
    </source>
</evidence>